<keyword evidence="12" id="KW-1133">Transmembrane helix</keyword>
<dbReference type="Pfam" id="PF00067">
    <property type="entry name" value="p450"/>
    <property type="match status" value="1"/>
</dbReference>
<comment type="similarity">
    <text evidence="3 11">Belongs to the cytochrome P450 family.</text>
</comment>
<dbReference type="InterPro" id="IPR017972">
    <property type="entry name" value="Cyt_P450_CS"/>
</dbReference>
<dbReference type="GO" id="GO:0016020">
    <property type="term" value="C:membrane"/>
    <property type="evidence" value="ECO:0007669"/>
    <property type="project" value="UniProtKB-SubCell"/>
</dbReference>
<evidence type="ECO:0000256" key="6">
    <source>
        <dbReference type="ARBA" id="ARBA00023002"/>
    </source>
</evidence>
<keyword evidence="5 10" id="KW-0479">Metal-binding</keyword>
<evidence type="ECO:0000256" key="2">
    <source>
        <dbReference type="ARBA" id="ARBA00004370"/>
    </source>
</evidence>
<dbReference type="EMBL" id="AB122079">
    <property type="protein sequence ID" value="BAD15331.1"/>
    <property type="molecule type" value="mRNA"/>
</dbReference>
<dbReference type="InterPro" id="IPR001128">
    <property type="entry name" value="Cyt_P450"/>
</dbReference>
<keyword evidence="9 12" id="KW-0472">Membrane</keyword>
<protein>
    <submittedName>
        <fullName evidence="13">Cytochrome P450</fullName>
    </submittedName>
</protein>
<dbReference type="PRINTS" id="PR00463">
    <property type="entry name" value="EP450I"/>
</dbReference>
<keyword evidence="12" id="KW-0812">Transmembrane</keyword>
<evidence type="ECO:0000256" key="8">
    <source>
        <dbReference type="ARBA" id="ARBA00023033"/>
    </source>
</evidence>
<evidence type="ECO:0000256" key="10">
    <source>
        <dbReference type="PIRSR" id="PIRSR602401-1"/>
    </source>
</evidence>
<dbReference type="InterPro" id="IPR036396">
    <property type="entry name" value="Cyt_P450_sf"/>
</dbReference>
<dbReference type="FunFam" id="1.10.630.10:FF:000011">
    <property type="entry name" value="Cytochrome P450 83B1"/>
    <property type="match status" value="1"/>
</dbReference>
<dbReference type="GO" id="GO:0005506">
    <property type="term" value="F:iron ion binding"/>
    <property type="evidence" value="ECO:0007669"/>
    <property type="project" value="InterPro"/>
</dbReference>
<dbReference type="GO" id="GO:0016705">
    <property type="term" value="F:oxidoreductase activity, acting on paired donors, with incorporation or reduction of molecular oxygen"/>
    <property type="evidence" value="ECO:0007669"/>
    <property type="project" value="InterPro"/>
</dbReference>
<evidence type="ECO:0000256" key="9">
    <source>
        <dbReference type="ARBA" id="ARBA00023136"/>
    </source>
</evidence>
<dbReference type="PRINTS" id="PR00385">
    <property type="entry name" value="P450"/>
</dbReference>
<evidence type="ECO:0000256" key="1">
    <source>
        <dbReference type="ARBA" id="ARBA00001971"/>
    </source>
</evidence>
<feature type="binding site" description="axial binding residue" evidence="10">
    <location>
        <position position="442"/>
    </location>
    <ligand>
        <name>heme</name>
        <dbReference type="ChEBI" id="CHEBI:30413"/>
    </ligand>
    <ligandPart>
        <name>Fe</name>
        <dbReference type="ChEBI" id="CHEBI:18248"/>
    </ligandPart>
</feature>
<dbReference type="CDD" id="cd11072">
    <property type="entry name" value="CYP71-like"/>
    <property type="match status" value="1"/>
</dbReference>
<evidence type="ECO:0000256" key="11">
    <source>
        <dbReference type="RuleBase" id="RU000461"/>
    </source>
</evidence>
<keyword evidence="7 10" id="KW-0408">Iron</keyword>
<dbReference type="PANTHER" id="PTHR47943">
    <property type="entry name" value="CYTOCHROME P450 93A3-LIKE"/>
    <property type="match status" value="1"/>
</dbReference>
<name>Q75W19_PANGI</name>
<keyword evidence="6 11" id="KW-0560">Oxidoreductase</keyword>
<dbReference type="GO" id="GO:0020037">
    <property type="term" value="F:heme binding"/>
    <property type="evidence" value="ECO:0007669"/>
    <property type="project" value="InterPro"/>
</dbReference>
<evidence type="ECO:0000256" key="4">
    <source>
        <dbReference type="ARBA" id="ARBA00022617"/>
    </source>
</evidence>
<organism evidence="13">
    <name type="scientific">Panax ginseng</name>
    <name type="common">Korean ginseng</name>
    <dbReference type="NCBI Taxonomy" id="4054"/>
    <lineage>
        <taxon>Eukaryota</taxon>
        <taxon>Viridiplantae</taxon>
        <taxon>Streptophyta</taxon>
        <taxon>Embryophyta</taxon>
        <taxon>Tracheophyta</taxon>
        <taxon>Spermatophyta</taxon>
        <taxon>Magnoliopsida</taxon>
        <taxon>eudicotyledons</taxon>
        <taxon>Gunneridae</taxon>
        <taxon>Pentapetalae</taxon>
        <taxon>asterids</taxon>
        <taxon>campanulids</taxon>
        <taxon>Apiales</taxon>
        <taxon>Araliaceae</taxon>
        <taxon>Panax</taxon>
    </lineage>
</organism>
<comment type="subcellular location">
    <subcellularLocation>
        <location evidence="2">Membrane</location>
    </subcellularLocation>
</comment>
<keyword evidence="8 11" id="KW-0503">Monooxygenase</keyword>
<dbReference type="SUPFAM" id="SSF48264">
    <property type="entry name" value="Cytochrome P450"/>
    <property type="match status" value="1"/>
</dbReference>
<feature type="transmembrane region" description="Helical" evidence="12">
    <location>
        <begin position="6"/>
        <end position="24"/>
    </location>
</feature>
<dbReference type="SMR" id="Q75W19"/>
<comment type="cofactor">
    <cofactor evidence="1 10">
        <name>heme</name>
        <dbReference type="ChEBI" id="CHEBI:30413"/>
    </cofactor>
</comment>
<evidence type="ECO:0000256" key="12">
    <source>
        <dbReference type="SAM" id="Phobius"/>
    </source>
</evidence>
<evidence type="ECO:0000256" key="5">
    <source>
        <dbReference type="ARBA" id="ARBA00022723"/>
    </source>
</evidence>
<dbReference type="PANTHER" id="PTHR47943:SF9">
    <property type="entry name" value="CYTOCHROME P450"/>
    <property type="match status" value="1"/>
</dbReference>
<evidence type="ECO:0000256" key="3">
    <source>
        <dbReference type="ARBA" id="ARBA00010617"/>
    </source>
</evidence>
<evidence type="ECO:0000256" key="7">
    <source>
        <dbReference type="ARBA" id="ARBA00023004"/>
    </source>
</evidence>
<sequence length="500" mass="56082">MFPLAYPLLFVLLGALSWWILPIISPLKRHHKLPPGPRGLPIIGSLHTLGALPHRTLQTLAKKYGPIMSMRLGSVPTIVVSSPQAAELFLKTHDNIFASRPKLQAAEYMSYGTKGMSFTAYGPHWRNIRKFVVLELLTPAKINSFVGMRREELGMVVKSIKEASAANEVVDLSAKVANIIENMTYRLLLGRTKDDRYDLKGIMNEALTLAGRFNIADFVPFLGPLDIQGLTRQFKDTGKRLDKILEFIIDEHEQNSSNGNASGDFIDDMLSLKNKPSNTHDELSKVIDRSVIKAIMIDIISAAIDTSDTSIEWILTELIKHPRAMKKCQEEIDAVVGVDRMVEETDLPNLEYVYMVVKEGLRLHPVAPLLGPHESMEDITINGYFIPKQSRVIVNSWALGRDPNVWSEDADEFLPERFEGSNIDVRGRDFQLLPFGSGRRGCPGMQLGLITVQLVVARLVHCFDWNLPNGITPDNLDMTEKFGLTTPRVKHLLAVPKYRL</sequence>
<accession>Q75W19</accession>
<dbReference type="InterPro" id="IPR002401">
    <property type="entry name" value="Cyt_P450_E_grp-I"/>
</dbReference>
<dbReference type="PROSITE" id="PS00086">
    <property type="entry name" value="CYTOCHROME_P450"/>
    <property type="match status" value="1"/>
</dbReference>
<dbReference type="AlphaFoldDB" id="Q75W19"/>
<proteinExistence type="evidence at transcript level"/>
<dbReference type="Gene3D" id="1.10.630.10">
    <property type="entry name" value="Cytochrome P450"/>
    <property type="match status" value="1"/>
</dbReference>
<keyword evidence="4 10" id="KW-0349">Heme</keyword>
<evidence type="ECO:0000313" key="13">
    <source>
        <dbReference type="EMBL" id="BAD15331.1"/>
    </source>
</evidence>
<reference evidence="13" key="1">
    <citation type="submission" date="2003-10" db="EMBL/GenBank/DDBJ databases">
        <title>Isolation and characterization of cytochrome P450 in Panax ginseng.</title>
        <authorList>
            <person name="In J.G."/>
            <person name="Yang D.C."/>
            <person name="Lee B.S."/>
        </authorList>
    </citation>
    <scope>NUCLEOTIDE SEQUENCE</scope>
    <source>
        <tissue evidence="13">Root</tissue>
    </source>
</reference>
<dbReference type="GO" id="GO:0004497">
    <property type="term" value="F:monooxygenase activity"/>
    <property type="evidence" value="ECO:0007669"/>
    <property type="project" value="UniProtKB-KW"/>
</dbReference>